<feature type="region of interest" description="Disordered" evidence="1">
    <location>
        <begin position="247"/>
        <end position="312"/>
    </location>
</feature>
<dbReference type="VEuPathDB" id="VectorBase:MDOMA2_003667"/>
<reference evidence="2" key="1">
    <citation type="submission" date="2020-05" db="UniProtKB">
        <authorList>
            <consortium name="EnsemblMetazoa"/>
        </authorList>
    </citation>
    <scope>IDENTIFICATION</scope>
    <source>
        <strain evidence="2">Aabys</strain>
    </source>
</reference>
<dbReference type="VEuPathDB" id="VectorBase:MDOA009980"/>
<proteinExistence type="predicted"/>
<feature type="region of interest" description="Disordered" evidence="1">
    <location>
        <begin position="367"/>
        <end position="386"/>
    </location>
</feature>
<feature type="compositionally biased region" description="Polar residues" evidence="1">
    <location>
        <begin position="44"/>
        <end position="57"/>
    </location>
</feature>
<organism evidence="2">
    <name type="scientific">Musca domestica</name>
    <name type="common">House fly</name>
    <dbReference type="NCBI Taxonomy" id="7370"/>
    <lineage>
        <taxon>Eukaryota</taxon>
        <taxon>Metazoa</taxon>
        <taxon>Ecdysozoa</taxon>
        <taxon>Arthropoda</taxon>
        <taxon>Hexapoda</taxon>
        <taxon>Insecta</taxon>
        <taxon>Pterygota</taxon>
        <taxon>Neoptera</taxon>
        <taxon>Endopterygota</taxon>
        <taxon>Diptera</taxon>
        <taxon>Brachycera</taxon>
        <taxon>Muscomorpha</taxon>
        <taxon>Muscoidea</taxon>
        <taxon>Muscidae</taxon>
        <taxon>Musca</taxon>
    </lineage>
</organism>
<feature type="compositionally biased region" description="Pro residues" evidence="1">
    <location>
        <begin position="375"/>
        <end position="384"/>
    </location>
</feature>
<evidence type="ECO:0000313" key="2">
    <source>
        <dbReference type="EnsemblMetazoa" id="MDOA009980-PA"/>
    </source>
</evidence>
<sequence>MSSHSGTIGRKRGGSGGGGSEYYFSGGEHNIRRQRSAEWHSRHAYNSSSEDEYQNTGQASAFDTQLLAQLLLQSQQLANMDRYNSDFEHDDHLSSRLNEYPSSTNREFSNANIGSQSYFQQLQMEHEQQSTELCSPLKQSQQTANNTQTPTSGSTLSTANNKFLNNANLGFMPTTRSTNPFLNSKYDSQSNSDSISDRISFSGSSAMLDRLQNAPEYATINNQAAAAAASSVINTPFLLADNSATQTTNSVTGNSVSPGVRELSAVPTRSQRSKSGRSANRASGMTSSSSATSSNSNATLNNASQRNERESKLKLQQLQMELREYSESQAENNNSSCGVKGMEKTSGDDMTGAGSGGEMSELHMLCGGDDETEPPPEPAPPEIPPRTQSLLLSLRKHSEYKLKYEEKGDQKHEEFIPTTQLQQLQKDYLITDAVRCSESQSKSIASSDSQSQQG</sequence>
<protein>
    <submittedName>
        <fullName evidence="2">Uncharacterized protein</fullName>
    </submittedName>
</protein>
<feature type="region of interest" description="Disordered" evidence="1">
    <location>
        <begin position="324"/>
        <end position="354"/>
    </location>
</feature>
<feature type="compositionally biased region" description="Polar residues" evidence="1">
    <location>
        <begin position="327"/>
        <end position="337"/>
    </location>
</feature>
<name>A0A1I8MZG9_MUSDO</name>
<accession>A0A1I8MZG9</accession>
<feature type="compositionally biased region" description="Polar residues" evidence="1">
    <location>
        <begin position="130"/>
        <end position="160"/>
    </location>
</feature>
<dbReference type="STRING" id="7370.A0A1I8MZG9"/>
<feature type="compositionally biased region" description="Basic and acidic residues" evidence="1">
    <location>
        <begin position="29"/>
        <end position="41"/>
    </location>
</feature>
<dbReference type="AlphaFoldDB" id="A0A1I8MZG9"/>
<dbReference type="EnsemblMetazoa" id="MDOA009980-RA">
    <property type="protein sequence ID" value="MDOA009980-PA"/>
    <property type="gene ID" value="MDOA009980"/>
</dbReference>
<feature type="region of interest" description="Disordered" evidence="1">
    <location>
        <begin position="1"/>
        <end position="57"/>
    </location>
</feature>
<feature type="compositionally biased region" description="Polar residues" evidence="1">
    <location>
        <begin position="247"/>
        <end position="257"/>
    </location>
</feature>
<dbReference type="eggNOG" id="ENOG502T851">
    <property type="taxonomic scope" value="Eukaryota"/>
</dbReference>
<feature type="compositionally biased region" description="Low complexity" evidence="1">
    <location>
        <begin position="278"/>
        <end position="304"/>
    </location>
</feature>
<evidence type="ECO:0000256" key="1">
    <source>
        <dbReference type="SAM" id="MobiDB-lite"/>
    </source>
</evidence>
<feature type="region of interest" description="Disordered" evidence="1">
    <location>
        <begin position="125"/>
        <end position="160"/>
    </location>
</feature>